<organism evidence="2 3">
    <name type="scientific">Stenotrophobium rhamnosiphilum</name>
    <dbReference type="NCBI Taxonomy" id="2029166"/>
    <lineage>
        <taxon>Bacteria</taxon>
        <taxon>Pseudomonadati</taxon>
        <taxon>Pseudomonadota</taxon>
        <taxon>Gammaproteobacteria</taxon>
        <taxon>Nevskiales</taxon>
        <taxon>Nevskiaceae</taxon>
        <taxon>Stenotrophobium</taxon>
    </lineage>
</organism>
<evidence type="ECO:0000313" key="2">
    <source>
        <dbReference type="EMBL" id="PTU32135.1"/>
    </source>
</evidence>
<evidence type="ECO:0008006" key="4">
    <source>
        <dbReference type="Google" id="ProtNLM"/>
    </source>
</evidence>
<protein>
    <recommendedName>
        <fullName evidence="4">PEGA domain-containing protein</fullName>
    </recommendedName>
</protein>
<gene>
    <name evidence="2" type="ORF">CJD38_05560</name>
</gene>
<accession>A0A2T5MHS5</accession>
<dbReference type="PROSITE" id="PS51257">
    <property type="entry name" value="PROKAR_LIPOPROTEIN"/>
    <property type="match status" value="1"/>
</dbReference>
<keyword evidence="3" id="KW-1185">Reference proteome</keyword>
<feature type="chain" id="PRO_5015719159" description="PEGA domain-containing protein" evidence="1">
    <location>
        <begin position="21"/>
        <end position="153"/>
    </location>
</feature>
<keyword evidence="1" id="KW-0732">Signal</keyword>
<evidence type="ECO:0000256" key="1">
    <source>
        <dbReference type="SAM" id="SignalP"/>
    </source>
</evidence>
<comment type="caution">
    <text evidence="2">The sequence shown here is derived from an EMBL/GenBank/DDBJ whole genome shotgun (WGS) entry which is preliminary data.</text>
</comment>
<proteinExistence type="predicted"/>
<sequence length="153" mass="16329">MIRKNFVLVALLTLMTTGCATIFNGRTEAVQFRSTPDQADVVISNRAGEITHRVTTPATVTLNRSAGFFKPEIYTAVVTKPGFKPGIIAVPGKVNNWYFANLVIGGVIGMLIVDPATGAMFSFSPSTTEAKLTALSTSNPVETNIQDEPLIAP</sequence>
<dbReference type="EMBL" id="QANS01000002">
    <property type="protein sequence ID" value="PTU32135.1"/>
    <property type="molecule type" value="Genomic_DNA"/>
</dbReference>
<feature type="signal peptide" evidence="1">
    <location>
        <begin position="1"/>
        <end position="20"/>
    </location>
</feature>
<name>A0A2T5MHS5_9GAMM</name>
<dbReference type="Proteomes" id="UP000244248">
    <property type="component" value="Unassembled WGS sequence"/>
</dbReference>
<dbReference type="RefSeq" id="WP_107939327.1">
    <property type="nucleotide sequence ID" value="NZ_QANS01000002.1"/>
</dbReference>
<dbReference type="AlphaFoldDB" id="A0A2T5MHS5"/>
<dbReference type="OrthoDB" id="194242at2"/>
<evidence type="ECO:0000313" key="3">
    <source>
        <dbReference type="Proteomes" id="UP000244248"/>
    </source>
</evidence>
<reference evidence="2 3" key="1">
    <citation type="submission" date="2018-04" db="EMBL/GenBank/DDBJ databases">
        <title>Novel species isolated from glacier.</title>
        <authorList>
            <person name="Liu Q."/>
            <person name="Xin Y.-H."/>
        </authorList>
    </citation>
    <scope>NUCLEOTIDE SEQUENCE [LARGE SCALE GENOMIC DNA]</scope>
    <source>
        <strain evidence="2 3">GT1R17</strain>
    </source>
</reference>